<dbReference type="STRING" id="888268.A0A1E5WEP5"/>
<evidence type="ECO:0000313" key="8">
    <source>
        <dbReference type="Proteomes" id="UP000095767"/>
    </source>
</evidence>
<dbReference type="GO" id="GO:0005524">
    <property type="term" value="F:ATP binding"/>
    <property type="evidence" value="ECO:0007669"/>
    <property type="project" value="UniProtKB-KW"/>
</dbReference>
<accession>A0A1E5WEP5</accession>
<keyword evidence="8" id="KW-1185">Reference proteome</keyword>
<reference evidence="7 8" key="1">
    <citation type="submission" date="2016-09" db="EMBL/GenBank/DDBJ databases">
        <title>The draft genome of Dichanthelium oligosanthes: A C3 panicoid grass species.</title>
        <authorList>
            <person name="Studer A.J."/>
            <person name="Schnable J.C."/>
            <person name="Brutnell T.P."/>
        </authorList>
    </citation>
    <scope>NUCLEOTIDE SEQUENCE [LARGE SCALE GENOMIC DNA]</scope>
    <source>
        <strain evidence="8">cv. Kellogg 1175</strain>
        <tissue evidence="7">Leaf</tissue>
    </source>
</reference>
<feature type="domain" description="Protein kinase" evidence="6">
    <location>
        <begin position="1"/>
        <end position="90"/>
    </location>
</feature>
<keyword evidence="2" id="KW-0808">Transferase</keyword>
<dbReference type="AlphaFoldDB" id="A0A1E5WEP5"/>
<dbReference type="PROSITE" id="PS50011">
    <property type="entry name" value="PROTEIN_KINASE_DOM"/>
    <property type="match status" value="1"/>
</dbReference>
<dbReference type="GO" id="GO:0004709">
    <property type="term" value="F:MAP kinase kinase kinase activity"/>
    <property type="evidence" value="ECO:0007669"/>
    <property type="project" value="TreeGrafter"/>
</dbReference>
<dbReference type="GO" id="GO:0005737">
    <property type="term" value="C:cytoplasm"/>
    <property type="evidence" value="ECO:0007669"/>
    <property type="project" value="TreeGrafter"/>
</dbReference>
<evidence type="ECO:0000256" key="5">
    <source>
        <dbReference type="ARBA" id="ARBA00022840"/>
    </source>
</evidence>
<proteinExistence type="inferred from homology"/>
<dbReference type="InterPro" id="IPR050538">
    <property type="entry name" value="MAP_kinase_kinase_kinase"/>
</dbReference>
<dbReference type="SUPFAM" id="SSF56112">
    <property type="entry name" value="Protein kinase-like (PK-like)"/>
    <property type="match status" value="1"/>
</dbReference>
<dbReference type="Pfam" id="PF00069">
    <property type="entry name" value="Pkinase"/>
    <property type="match status" value="1"/>
</dbReference>
<gene>
    <name evidence="7" type="ORF">BAE44_0003147</name>
</gene>
<evidence type="ECO:0000256" key="2">
    <source>
        <dbReference type="ARBA" id="ARBA00022679"/>
    </source>
</evidence>
<dbReference type="PANTHER" id="PTHR48016">
    <property type="entry name" value="MAP KINASE KINASE KINASE SSK2-RELATED-RELATED"/>
    <property type="match status" value="1"/>
</dbReference>
<dbReference type="PANTHER" id="PTHR48016:SF8">
    <property type="entry name" value="MITOGEN-ACTIVATED PROTEIN KINASE KINASE KINASE 3"/>
    <property type="match status" value="1"/>
</dbReference>
<comment type="similarity">
    <text evidence="1">Belongs to the protein kinase superfamily. STE Ser/Thr protein kinase family. MAP kinase kinase kinase subfamily.</text>
</comment>
<evidence type="ECO:0000259" key="6">
    <source>
        <dbReference type="PROSITE" id="PS50011"/>
    </source>
</evidence>
<evidence type="ECO:0000313" key="7">
    <source>
        <dbReference type="EMBL" id="OEL35835.1"/>
    </source>
</evidence>
<evidence type="ECO:0000256" key="1">
    <source>
        <dbReference type="ARBA" id="ARBA00006529"/>
    </source>
</evidence>
<sequence>VILSNYSGKGYNLSADIWSLGCTVIEMATGKHPWHQYEQTAAMFRLALITDIPEIPESLSEEGKDFLRQCLRREPRSRPTATQLMDHPFARAYGAAVWDFKTQRIGKQGYYLLVVKSSHQSMDYLRAADGMYLGITYLAKTKPCVNRMMNISRGRCKCAVVT</sequence>
<evidence type="ECO:0000256" key="4">
    <source>
        <dbReference type="ARBA" id="ARBA00022777"/>
    </source>
</evidence>
<protein>
    <submittedName>
        <fullName evidence="7">Mitogen-activated protein kinase kinase kinase YODA</fullName>
    </submittedName>
</protein>
<keyword evidence="4 7" id="KW-0418">Kinase</keyword>
<evidence type="ECO:0000256" key="3">
    <source>
        <dbReference type="ARBA" id="ARBA00022741"/>
    </source>
</evidence>
<dbReference type="InterPro" id="IPR011009">
    <property type="entry name" value="Kinase-like_dom_sf"/>
</dbReference>
<dbReference type="Proteomes" id="UP000095767">
    <property type="component" value="Unassembled WGS sequence"/>
</dbReference>
<keyword evidence="3" id="KW-0547">Nucleotide-binding</keyword>
<name>A0A1E5WEP5_9POAL</name>
<comment type="caution">
    <text evidence="7">The sequence shown here is derived from an EMBL/GenBank/DDBJ whole genome shotgun (WGS) entry which is preliminary data.</text>
</comment>
<dbReference type="Gene3D" id="1.10.510.10">
    <property type="entry name" value="Transferase(Phosphotransferase) domain 1"/>
    <property type="match status" value="1"/>
</dbReference>
<dbReference type="OrthoDB" id="633533at2759"/>
<dbReference type="EMBL" id="LWDX02010886">
    <property type="protein sequence ID" value="OEL35835.1"/>
    <property type="molecule type" value="Genomic_DNA"/>
</dbReference>
<keyword evidence="5" id="KW-0067">ATP-binding</keyword>
<dbReference type="InterPro" id="IPR000719">
    <property type="entry name" value="Prot_kinase_dom"/>
</dbReference>
<organism evidence="7 8">
    <name type="scientific">Dichanthelium oligosanthes</name>
    <dbReference type="NCBI Taxonomy" id="888268"/>
    <lineage>
        <taxon>Eukaryota</taxon>
        <taxon>Viridiplantae</taxon>
        <taxon>Streptophyta</taxon>
        <taxon>Embryophyta</taxon>
        <taxon>Tracheophyta</taxon>
        <taxon>Spermatophyta</taxon>
        <taxon>Magnoliopsida</taxon>
        <taxon>Liliopsida</taxon>
        <taxon>Poales</taxon>
        <taxon>Poaceae</taxon>
        <taxon>PACMAD clade</taxon>
        <taxon>Panicoideae</taxon>
        <taxon>Panicodae</taxon>
        <taxon>Paniceae</taxon>
        <taxon>Dichantheliinae</taxon>
        <taxon>Dichanthelium</taxon>
    </lineage>
</organism>
<feature type="non-terminal residue" evidence="7">
    <location>
        <position position="1"/>
    </location>
</feature>